<dbReference type="PANTHER" id="PTHR12473">
    <property type="entry name" value="UBIQUITIN CARBOXYL-TERMINAL HYDROLASE MINDY-4-RELATED"/>
    <property type="match status" value="1"/>
</dbReference>
<name>B7FP75_PHATC</name>
<dbReference type="eggNOG" id="KOG2871">
    <property type="taxonomic scope" value="Eukaryota"/>
</dbReference>
<feature type="domain" description="Deubiquitinating enzyme MINDY-3/4 conserved" evidence="3">
    <location>
        <begin position="213"/>
        <end position="651"/>
    </location>
</feature>
<dbReference type="Proteomes" id="UP000000759">
    <property type="component" value="Chromosome 1"/>
</dbReference>
<dbReference type="EMBL" id="CM000605">
    <property type="protein sequence ID" value="EEC51631.1"/>
    <property type="molecule type" value="Genomic_DNA"/>
</dbReference>
<dbReference type="InParanoid" id="B7FP75"/>
<evidence type="ECO:0000256" key="2">
    <source>
        <dbReference type="SAM" id="MobiDB-lite"/>
    </source>
</evidence>
<accession>B7FP75</accession>
<evidence type="ECO:0000313" key="5">
    <source>
        <dbReference type="Proteomes" id="UP000000759"/>
    </source>
</evidence>
<proteinExistence type="inferred from homology"/>
<organism evidence="4 5">
    <name type="scientific">Phaeodactylum tricornutum (strain CCAP 1055/1)</name>
    <dbReference type="NCBI Taxonomy" id="556484"/>
    <lineage>
        <taxon>Eukaryota</taxon>
        <taxon>Sar</taxon>
        <taxon>Stramenopiles</taxon>
        <taxon>Ochrophyta</taxon>
        <taxon>Bacillariophyta</taxon>
        <taxon>Bacillariophyceae</taxon>
        <taxon>Bacillariophycidae</taxon>
        <taxon>Naviculales</taxon>
        <taxon>Phaeodactylaceae</taxon>
        <taxon>Phaeodactylum</taxon>
    </lineage>
</organism>
<dbReference type="SMART" id="SM01174">
    <property type="entry name" value="DUF4205"/>
    <property type="match status" value="1"/>
</dbReference>
<dbReference type="GO" id="GO:1990380">
    <property type="term" value="F:K48-linked deubiquitinase activity"/>
    <property type="evidence" value="ECO:0007669"/>
    <property type="project" value="InterPro"/>
</dbReference>
<dbReference type="OMA" id="VVRTKWP"/>
<feature type="region of interest" description="Disordered" evidence="2">
    <location>
        <begin position="1"/>
        <end position="82"/>
    </location>
</feature>
<dbReference type="GeneID" id="7196339"/>
<evidence type="ECO:0000313" key="4">
    <source>
        <dbReference type="EMBL" id="EEC51631.1"/>
    </source>
</evidence>
<dbReference type="OrthoDB" id="9981542at2759"/>
<dbReference type="GO" id="GO:0071108">
    <property type="term" value="P:protein K48-linked deubiquitination"/>
    <property type="evidence" value="ECO:0007669"/>
    <property type="project" value="InterPro"/>
</dbReference>
<dbReference type="PaxDb" id="2850-Phatr42694"/>
<feature type="compositionally biased region" description="Polar residues" evidence="2">
    <location>
        <begin position="43"/>
        <end position="80"/>
    </location>
</feature>
<feature type="compositionally biased region" description="Basic and acidic residues" evidence="2">
    <location>
        <begin position="1"/>
        <end position="11"/>
    </location>
</feature>
<dbReference type="PANTHER" id="PTHR12473:SF8">
    <property type="entry name" value="UBIQUITIN CARBOXYL-TERMINAL HYDROLASE MINDY-4-RELATED"/>
    <property type="match status" value="1"/>
</dbReference>
<dbReference type="Pfam" id="PF13898">
    <property type="entry name" value="MINDY-3_4_CD"/>
    <property type="match status" value="1"/>
</dbReference>
<comment type="similarity">
    <text evidence="1">Belongs to the MINDY deubiquitinase family. FAM188 subfamily.</text>
</comment>
<evidence type="ECO:0000259" key="3">
    <source>
        <dbReference type="SMART" id="SM01174"/>
    </source>
</evidence>
<dbReference type="RefSeq" id="XP_002177168.1">
    <property type="nucleotide sequence ID" value="XM_002177132.1"/>
</dbReference>
<dbReference type="AlphaFoldDB" id="B7FP75"/>
<gene>
    <name evidence="4" type="ORF">PHATRDRAFT_42694</name>
</gene>
<dbReference type="InterPro" id="IPR039785">
    <property type="entry name" value="MINY3/4"/>
</dbReference>
<reference evidence="5" key="2">
    <citation type="submission" date="2008-08" db="EMBL/GenBank/DDBJ databases">
        <authorList>
            <consortium name="Diatom Consortium"/>
            <person name="Grigoriev I."/>
            <person name="Grimwood J."/>
            <person name="Kuo A."/>
            <person name="Otillar R.P."/>
            <person name="Salamov A."/>
            <person name="Detter J.C."/>
            <person name="Lindquist E."/>
            <person name="Shapiro H."/>
            <person name="Lucas S."/>
            <person name="Glavina del Rio T."/>
            <person name="Pitluck S."/>
            <person name="Rokhsar D."/>
            <person name="Bowler C."/>
        </authorList>
    </citation>
    <scope>GENOME REANNOTATION</scope>
    <source>
        <strain evidence="5">CCAP 1055/1</strain>
    </source>
</reference>
<reference evidence="4 5" key="1">
    <citation type="journal article" date="2008" name="Nature">
        <title>The Phaeodactylum genome reveals the evolutionary history of diatom genomes.</title>
        <authorList>
            <person name="Bowler C."/>
            <person name="Allen A.E."/>
            <person name="Badger J.H."/>
            <person name="Grimwood J."/>
            <person name="Jabbari K."/>
            <person name="Kuo A."/>
            <person name="Maheswari U."/>
            <person name="Martens C."/>
            <person name="Maumus F."/>
            <person name="Otillar R.P."/>
            <person name="Rayko E."/>
            <person name="Salamov A."/>
            <person name="Vandepoele K."/>
            <person name="Beszteri B."/>
            <person name="Gruber A."/>
            <person name="Heijde M."/>
            <person name="Katinka M."/>
            <person name="Mock T."/>
            <person name="Valentin K."/>
            <person name="Verret F."/>
            <person name="Berges J.A."/>
            <person name="Brownlee C."/>
            <person name="Cadoret J.P."/>
            <person name="Chiovitti A."/>
            <person name="Choi C.J."/>
            <person name="Coesel S."/>
            <person name="De Martino A."/>
            <person name="Detter J.C."/>
            <person name="Durkin C."/>
            <person name="Falciatore A."/>
            <person name="Fournet J."/>
            <person name="Haruta M."/>
            <person name="Huysman M.J."/>
            <person name="Jenkins B.D."/>
            <person name="Jiroutova K."/>
            <person name="Jorgensen R.E."/>
            <person name="Joubert Y."/>
            <person name="Kaplan A."/>
            <person name="Kroger N."/>
            <person name="Kroth P.G."/>
            <person name="La Roche J."/>
            <person name="Lindquist E."/>
            <person name="Lommer M."/>
            <person name="Martin-Jezequel V."/>
            <person name="Lopez P.J."/>
            <person name="Lucas S."/>
            <person name="Mangogna M."/>
            <person name="McGinnis K."/>
            <person name="Medlin L.K."/>
            <person name="Montsant A."/>
            <person name="Oudot-Le Secq M.P."/>
            <person name="Napoli C."/>
            <person name="Obornik M."/>
            <person name="Parker M.S."/>
            <person name="Petit J.L."/>
            <person name="Porcel B.M."/>
            <person name="Poulsen N."/>
            <person name="Robison M."/>
            <person name="Rychlewski L."/>
            <person name="Rynearson T.A."/>
            <person name="Schmutz J."/>
            <person name="Shapiro H."/>
            <person name="Siaut M."/>
            <person name="Stanley M."/>
            <person name="Sussman M.R."/>
            <person name="Taylor A.R."/>
            <person name="Vardi A."/>
            <person name="von Dassow P."/>
            <person name="Vyverman W."/>
            <person name="Willis A."/>
            <person name="Wyrwicz L.S."/>
            <person name="Rokhsar D.S."/>
            <person name="Weissenbach J."/>
            <person name="Armbrust E.V."/>
            <person name="Green B.R."/>
            <person name="Van de Peer Y."/>
            <person name="Grigoriev I.V."/>
        </authorList>
    </citation>
    <scope>NUCLEOTIDE SEQUENCE [LARGE SCALE GENOMIC DNA]</scope>
    <source>
        <strain evidence="4 5">CCAP 1055/1</strain>
    </source>
</reference>
<sequence length="910" mass="98728">MVEATARKEETDVAEGPGSSTDNPPVSVDEIRQRRPTTFEPLETNTKRTPTVSYPTDANDSAITDTTESPLQNSSTTAGAMQTEEDEEIDAELQAALAMSLEQHAVTQTSAGERNGFPDPPDNSTVEEFKDDELILQACYESRQPFDVLGFHNLMWDASITTENDKLRWIGQGFQFGKSADNDASKSKVGQRVSLLEASSVTSTAALQMEARLSTFSPTKTNSTDALNSEQVTAEMNPQTWGLIQNQGGPCGILAAVQAEILRVLLWGRPRPFECPPRLALPQGPIGDIDSSSDFPPLTSEVMETVLAQAIAIIIARATLTPSKVPEGENGQDRSTTTDYFSSVKARVVLPEYSNGVLLDAGLRWRDLEPWSAIDTESSPSPTAVSSVLQTFAVEVPASVTLTGPKRQKRDGVGVIEETSSLEDKILRLARVISTFLMTPLQQSPKGNATSPSRPINFFQNSGGVLFLTMSIVASRGKSRIQNEFDDPINTRLTSQFGHCGQELINVCLIGQAVSNVFDNDVNLGETVCRGISSQPAIGYLSQLESMRYCEVGSYYKSPKFPVWVVGSTGHFTVLFGDADALRESQSDVLLERCRRAFKSNEECDENGFIQTSQLGRVLEALELNIGSETRVQTLAATLEVSGAGIILWEDFWKATSRLLTGATLEMILQGGECTAIDLTSEVDEPRPLMGMELLRHGLLPGNDDQKLTSRSNETDEEMARRLASEWELQSQSHNTTDGMLVLSHAAGVASPLRAESSGQQLSDEELARQLQAEWDVEFPAAGASCSIDAVNGSPTPVLSEPDELAWDAVEESDSKPSAKPTYSQNGRDTHLDLEHYGDSLPLCHYNGLQGGNLITFRVTKLSAVEAVGASTSLNGGRKSSGSGDLEDVVRTKWPSCIVDWLGNKPPFID</sequence>
<dbReference type="GO" id="GO:0006508">
    <property type="term" value="P:proteolysis"/>
    <property type="evidence" value="ECO:0007669"/>
    <property type="project" value="UniProtKB-KW"/>
</dbReference>
<dbReference type="InterPro" id="IPR025257">
    <property type="entry name" value="MINDY-3/4_CD"/>
</dbReference>
<evidence type="ECO:0000256" key="1">
    <source>
        <dbReference type="ARBA" id="ARBA00011074"/>
    </source>
</evidence>
<feature type="region of interest" description="Disordered" evidence="2">
    <location>
        <begin position="810"/>
        <end position="829"/>
    </location>
</feature>
<dbReference type="HOGENOM" id="CLU_319449_0_0_1"/>
<dbReference type="KEGG" id="pti:PHATRDRAFT_42694"/>
<dbReference type="GO" id="GO:0004843">
    <property type="term" value="F:cysteine-type deubiquitinase activity"/>
    <property type="evidence" value="ECO:0007669"/>
    <property type="project" value="UniProtKB-EC"/>
</dbReference>
<keyword evidence="5" id="KW-1185">Reference proteome</keyword>
<protein>
    <recommendedName>
        <fullName evidence="3">Deubiquitinating enzyme MINDY-3/4 conserved domain-containing protein</fullName>
    </recommendedName>
</protein>